<keyword evidence="7" id="KW-0251">Elongation factor</keyword>
<dbReference type="HAMAP" id="MF_00930">
    <property type="entry name" value="GreB"/>
    <property type="match status" value="1"/>
</dbReference>
<dbReference type="PANTHER" id="PTHR30437:SF6">
    <property type="entry name" value="TRANSCRIPTION ELONGATION FACTOR GREB"/>
    <property type="match status" value="1"/>
</dbReference>
<dbReference type="Gene3D" id="3.10.50.30">
    <property type="entry name" value="Transcription elongation factor, GreA/GreB, C-terminal domain"/>
    <property type="match status" value="1"/>
</dbReference>
<evidence type="ECO:0000313" key="7">
    <source>
        <dbReference type="EMBL" id="PIT53916.1"/>
    </source>
</evidence>
<dbReference type="PIRSF" id="PIRSF006092">
    <property type="entry name" value="GreA_GreB"/>
    <property type="match status" value="1"/>
</dbReference>
<feature type="domain" description="Transcription elongation factor GreA/GreB N-terminal" evidence="6">
    <location>
        <begin position="11"/>
        <end position="81"/>
    </location>
</feature>
<comment type="function">
    <text evidence="4">Necessary for efficient RNA polymerase transcription elongation past template-encoded arresting sites. The arresting sites in DNA have the property of trapping a certain fraction of elongating RNA polymerases that pass through, resulting in locked ternary complexes. Cleavage of the nascent transcript by cleavage factors such as GreA or GreB allows the resumption of elongation from the new 3'terminus. GreB releases sequences of up to 9 nucleotides in length.</text>
</comment>
<dbReference type="SUPFAM" id="SSF54534">
    <property type="entry name" value="FKBP-like"/>
    <property type="match status" value="1"/>
</dbReference>
<keyword evidence="7" id="KW-0648">Protein biosynthesis</keyword>
<dbReference type="FunFam" id="1.10.287.180:FF:000001">
    <property type="entry name" value="Transcription elongation factor GreA"/>
    <property type="match status" value="1"/>
</dbReference>
<dbReference type="EMBL" id="MEIS01000118">
    <property type="protein sequence ID" value="PIT53916.1"/>
    <property type="molecule type" value="Genomic_DNA"/>
</dbReference>
<evidence type="ECO:0000256" key="3">
    <source>
        <dbReference type="ARBA" id="ARBA00023163"/>
    </source>
</evidence>
<reference evidence="7 8" key="1">
    <citation type="journal article" date="2017" name="MBio">
        <title>Type VI secretion-mediated competition in the bee gut microbiome.</title>
        <authorList>
            <person name="Steele M.I."/>
            <person name="Kwong W.K."/>
            <person name="Powell J.E."/>
            <person name="Whiteley M."/>
            <person name="Moran N.A."/>
        </authorList>
    </citation>
    <scope>NUCLEOTIDE SEQUENCE [LARGE SCALE GENOMIC DNA]</scope>
    <source>
        <strain evidence="7 8">Nev3CBA3</strain>
    </source>
</reference>
<dbReference type="InterPro" id="IPR006358">
    <property type="entry name" value="Tscrpt_elong_fac_GreB"/>
</dbReference>
<dbReference type="NCBIfam" id="NF002506">
    <property type="entry name" value="PRK01885.1"/>
    <property type="match status" value="1"/>
</dbReference>
<keyword evidence="2 4" id="KW-0238">DNA-binding</keyword>
<dbReference type="Pfam" id="PF03449">
    <property type="entry name" value="GreA_GreB_N"/>
    <property type="match status" value="1"/>
</dbReference>
<protein>
    <recommendedName>
        <fullName evidence="4">Transcription elongation factor GreB</fullName>
    </recommendedName>
    <alternativeName>
        <fullName evidence="4">Transcript cleavage factor GreB</fullName>
    </alternativeName>
</protein>
<dbReference type="GO" id="GO:0006354">
    <property type="term" value="P:DNA-templated transcription elongation"/>
    <property type="evidence" value="ECO:0007669"/>
    <property type="project" value="TreeGrafter"/>
</dbReference>
<dbReference type="GO" id="GO:0070063">
    <property type="term" value="F:RNA polymerase binding"/>
    <property type="evidence" value="ECO:0007669"/>
    <property type="project" value="InterPro"/>
</dbReference>
<evidence type="ECO:0000256" key="2">
    <source>
        <dbReference type="ARBA" id="ARBA00023125"/>
    </source>
</evidence>
<evidence type="ECO:0000256" key="4">
    <source>
        <dbReference type="HAMAP-Rule" id="MF_00930"/>
    </source>
</evidence>
<comment type="caution">
    <text evidence="7">The sequence shown here is derived from an EMBL/GenBank/DDBJ whole genome shotgun (WGS) entry which is preliminary data.</text>
</comment>
<dbReference type="Proteomes" id="UP000229434">
    <property type="component" value="Unassembled WGS sequence"/>
</dbReference>
<dbReference type="Gene3D" id="1.10.287.180">
    <property type="entry name" value="Transcription elongation factor, GreA/GreB, N-terminal domain"/>
    <property type="match status" value="1"/>
</dbReference>
<evidence type="ECO:0000259" key="6">
    <source>
        <dbReference type="Pfam" id="PF03449"/>
    </source>
</evidence>
<dbReference type="InterPro" id="IPR036805">
    <property type="entry name" value="Tscrpt_elong_fac_GreA/B_N_sf"/>
</dbReference>
<feature type="domain" description="Transcription elongation factor GreA/GreB C-terminal" evidence="5">
    <location>
        <begin position="89"/>
        <end position="163"/>
    </location>
</feature>
<keyword evidence="1 4" id="KW-0805">Transcription regulation</keyword>
<dbReference type="InterPro" id="IPR028624">
    <property type="entry name" value="Tscrpt_elong_fac_GreA/B"/>
</dbReference>
<accession>A0A2N9XW70</accession>
<comment type="similarity">
    <text evidence="4">Belongs to the GreA/GreB family. GreB subfamily.</text>
</comment>
<dbReference type="NCBIfam" id="TIGR01461">
    <property type="entry name" value="greB"/>
    <property type="match status" value="1"/>
</dbReference>
<sequence length="167" mass="18839">MANVPPQTAPNYITPAGHQALQDELYQLVHKERPEIVNVVNWAAGNGDRSENGDYLYGKRRLREIDRRIRFLTKRLEAAQVIDPETREASDQVFFGATVTILRGNGQEQIVRIVGTDEIDTARNKISWVSPLARTLLKAYEGDEVRLHGPDGVENIEILAVEYVCID</sequence>
<dbReference type="InterPro" id="IPR023459">
    <property type="entry name" value="Tscrpt_elong_fac_GreA/B_fam"/>
</dbReference>
<evidence type="ECO:0000259" key="5">
    <source>
        <dbReference type="Pfam" id="PF01272"/>
    </source>
</evidence>
<dbReference type="GO" id="GO:0003677">
    <property type="term" value="F:DNA binding"/>
    <property type="evidence" value="ECO:0007669"/>
    <property type="project" value="UniProtKB-UniRule"/>
</dbReference>
<proteinExistence type="inferred from homology"/>
<dbReference type="GO" id="GO:0003746">
    <property type="term" value="F:translation elongation factor activity"/>
    <property type="evidence" value="ECO:0007669"/>
    <property type="project" value="UniProtKB-KW"/>
</dbReference>
<dbReference type="InterPro" id="IPR022691">
    <property type="entry name" value="Tscrpt_elong_fac_GreA/B_N"/>
</dbReference>
<dbReference type="InterPro" id="IPR001437">
    <property type="entry name" value="Tscrpt_elong_fac_GreA/B_C"/>
</dbReference>
<dbReference type="PROSITE" id="PS00829">
    <property type="entry name" value="GREAB_1"/>
    <property type="match status" value="1"/>
</dbReference>
<dbReference type="SUPFAM" id="SSF46557">
    <property type="entry name" value="GreA transcript cleavage protein, N-terminal domain"/>
    <property type="match status" value="1"/>
</dbReference>
<keyword evidence="3 4" id="KW-0804">Transcription</keyword>
<name>A0A2N9XW70_9NEIS</name>
<dbReference type="Pfam" id="PF01272">
    <property type="entry name" value="GreA_GreB"/>
    <property type="match status" value="1"/>
</dbReference>
<gene>
    <name evidence="4" type="primary">greB</name>
    <name evidence="7" type="ORF">BHC49_09490</name>
</gene>
<dbReference type="RefSeq" id="WP_100137902.1">
    <property type="nucleotide sequence ID" value="NZ_MEIS01000118.1"/>
</dbReference>
<dbReference type="AlphaFoldDB" id="A0A2N9XW70"/>
<organism evidence="7 8">
    <name type="scientific">Snodgrassella alvi</name>
    <dbReference type="NCBI Taxonomy" id="1196083"/>
    <lineage>
        <taxon>Bacteria</taxon>
        <taxon>Pseudomonadati</taxon>
        <taxon>Pseudomonadota</taxon>
        <taxon>Betaproteobacteria</taxon>
        <taxon>Neisseriales</taxon>
        <taxon>Neisseriaceae</taxon>
        <taxon>Snodgrassella</taxon>
    </lineage>
</organism>
<dbReference type="InterPro" id="IPR036953">
    <property type="entry name" value="GreA/GreB_C_sf"/>
</dbReference>
<evidence type="ECO:0000256" key="1">
    <source>
        <dbReference type="ARBA" id="ARBA00023015"/>
    </source>
</evidence>
<dbReference type="InterPro" id="IPR018151">
    <property type="entry name" value="TF_GreA/GreB_CS"/>
</dbReference>
<dbReference type="GO" id="GO:0032784">
    <property type="term" value="P:regulation of DNA-templated transcription elongation"/>
    <property type="evidence" value="ECO:0007669"/>
    <property type="project" value="UniProtKB-UniRule"/>
</dbReference>
<dbReference type="FunFam" id="3.10.50.30:FF:000001">
    <property type="entry name" value="Transcription elongation factor GreA"/>
    <property type="match status" value="1"/>
</dbReference>
<dbReference type="PANTHER" id="PTHR30437">
    <property type="entry name" value="TRANSCRIPTION ELONGATION FACTOR GREA"/>
    <property type="match status" value="1"/>
</dbReference>
<evidence type="ECO:0000313" key="8">
    <source>
        <dbReference type="Proteomes" id="UP000229434"/>
    </source>
</evidence>
<dbReference type="HAMAP" id="MF_00105">
    <property type="entry name" value="GreA_GreB"/>
    <property type="match status" value="1"/>
</dbReference>